<gene>
    <name evidence="2" type="ORF">GCM10023213_46940</name>
</gene>
<keyword evidence="3" id="KW-1185">Reference proteome</keyword>
<evidence type="ECO:0000256" key="1">
    <source>
        <dbReference type="SAM" id="MobiDB-lite"/>
    </source>
</evidence>
<sequence length="99" mass="10695">MTAAKASEPALPALPPNGVSTGGREEEAEESAAFMTSWVSLLREECDEIMGNISENHKKRAPEPQPKGSPHSPCAESRAESEQINELTKPHSWNAAAKR</sequence>
<feature type="region of interest" description="Disordered" evidence="1">
    <location>
        <begin position="1"/>
        <end position="32"/>
    </location>
</feature>
<protein>
    <submittedName>
        <fullName evidence="2">Uncharacterized protein</fullName>
    </submittedName>
</protein>
<proteinExistence type="predicted"/>
<evidence type="ECO:0000313" key="2">
    <source>
        <dbReference type="EMBL" id="GAA5149354.1"/>
    </source>
</evidence>
<organism evidence="2 3">
    <name type="scientific">Prosthecobacter algae</name>
    <dbReference type="NCBI Taxonomy" id="1144682"/>
    <lineage>
        <taxon>Bacteria</taxon>
        <taxon>Pseudomonadati</taxon>
        <taxon>Verrucomicrobiota</taxon>
        <taxon>Verrucomicrobiia</taxon>
        <taxon>Verrucomicrobiales</taxon>
        <taxon>Verrucomicrobiaceae</taxon>
        <taxon>Prosthecobacter</taxon>
    </lineage>
</organism>
<reference evidence="3" key="1">
    <citation type="journal article" date="2019" name="Int. J. Syst. Evol. Microbiol.">
        <title>The Global Catalogue of Microorganisms (GCM) 10K type strain sequencing project: providing services to taxonomists for standard genome sequencing and annotation.</title>
        <authorList>
            <consortium name="The Broad Institute Genomics Platform"/>
            <consortium name="The Broad Institute Genome Sequencing Center for Infectious Disease"/>
            <person name="Wu L."/>
            <person name="Ma J."/>
        </authorList>
    </citation>
    <scope>NUCLEOTIDE SEQUENCE [LARGE SCALE GENOMIC DNA]</scope>
    <source>
        <strain evidence="3">JCM 18053</strain>
    </source>
</reference>
<name>A0ABP9PT51_9BACT</name>
<dbReference type="Proteomes" id="UP001499852">
    <property type="component" value="Unassembled WGS sequence"/>
</dbReference>
<comment type="caution">
    <text evidence="2">The sequence shown here is derived from an EMBL/GenBank/DDBJ whole genome shotgun (WGS) entry which is preliminary data.</text>
</comment>
<accession>A0ABP9PT51</accession>
<feature type="region of interest" description="Disordered" evidence="1">
    <location>
        <begin position="50"/>
        <end position="99"/>
    </location>
</feature>
<dbReference type="EMBL" id="BAABIA010000013">
    <property type="protein sequence ID" value="GAA5149354.1"/>
    <property type="molecule type" value="Genomic_DNA"/>
</dbReference>
<evidence type="ECO:0000313" key="3">
    <source>
        <dbReference type="Proteomes" id="UP001499852"/>
    </source>
</evidence>